<reference evidence="10 11" key="1">
    <citation type="submission" date="2019-03" db="EMBL/GenBank/DDBJ databases">
        <title>Subsurface microbial communities from deep shales in Ohio and West Virginia, USA.</title>
        <authorList>
            <person name="Wrighton K."/>
        </authorList>
    </citation>
    <scope>NUCLEOTIDE SEQUENCE [LARGE SCALE GENOMIC DNA]</scope>
    <source>
        <strain evidence="10 11">MSL9.2</strain>
    </source>
</reference>
<dbReference type="Pfam" id="PF12704">
    <property type="entry name" value="MacB_PCD"/>
    <property type="match status" value="1"/>
</dbReference>
<evidence type="ECO:0000256" key="3">
    <source>
        <dbReference type="ARBA" id="ARBA00022475"/>
    </source>
</evidence>
<evidence type="ECO:0000256" key="6">
    <source>
        <dbReference type="ARBA" id="ARBA00023136"/>
    </source>
</evidence>
<feature type="transmembrane region" description="Helical" evidence="7">
    <location>
        <begin position="271"/>
        <end position="293"/>
    </location>
</feature>
<dbReference type="PANTHER" id="PTHR30489">
    <property type="entry name" value="LIPOPROTEIN-RELEASING SYSTEM TRANSMEMBRANE PROTEIN LOLE"/>
    <property type="match status" value="1"/>
</dbReference>
<evidence type="ECO:0000256" key="4">
    <source>
        <dbReference type="ARBA" id="ARBA00022692"/>
    </source>
</evidence>
<sequence>MFFLKMAIKNLSRHKRRTVITALIIAFAILIYILTEGLMIGMTEMSFDNIINLESGHLQVANQDYWDDRRELPLRDLIRPSAAVESELKQTEGFVDLTKRLNFSVNLNNGIDELPVTGVGIEPGQDSQVFELEQHLVEGRMPEADSSEIIMGAKLAELMDFSLGDFAIMLIRTEEKTFNTIDGEIVGLFNTPHPSLNESNIFSSLSTAQQRLNVEDKISHYVLRLEDQDQAVNAAASLTGRLEGELNAYSWRDAAESLVTMLEMQEIETQVILAIILTMAAVGIVNTVILSALERMEEIGMMKALGMHQREIVYTFMGEAAGIGIIGGVMGIIMGSLGLWIFNLNGIDMSALTGGGDINYGFPLSGTIYAGWEISSFIFVFVYGVFVSILASIFPALWAARKDPVKAIYHR</sequence>
<evidence type="ECO:0000313" key="11">
    <source>
        <dbReference type="Proteomes" id="UP000294697"/>
    </source>
</evidence>
<protein>
    <submittedName>
        <fullName evidence="10">Putative ABC transport system permease protein</fullName>
    </submittedName>
</protein>
<evidence type="ECO:0000256" key="5">
    <source>
        <dbReference type="ARBA" id="ARBA00022989"/>
    </source>
</evidence>
<keyword evidence="4 7" id="KW-0812">Transmembrane</keyword>
<evidence type="ECO:0000259" key="8">
    <source>
        <dbReference type="Pfam" id="PF02687"/>
    </source>
</evidence>
<feature type="domain" description="MacB-like periplasmic core" evidence="9">
    <location>
        <begin position="18"/>
        <end position="239"/>
    </location>
</feature>
<evidence type="ECO:0000256" key="1">
    <source>
        <dbReference type="ARBA" id="ARBA00004651"/>
    </source>
</evidence>
<feature type="domain" description="ABC3 transporter permease C-terminal" evidence="8">
    <location>
        <begin position="271"/>
        <end position="404"/>
    </location>
</feature>
<evidence type="ECO:0000313" key="10">
    <source>
        <dbReference type="EMBL" id="TDW03094.1"/>
    </source>
</evidence>
<accession>A0A4R7YZR0</accession>
<dbReference type="RefSeq" id="WP_111572539.1">
    <property type="nucleotide sequence ID" value="NZ_QLME01000014.1"/>
</dbReference>
<keyword evidence="3" id="KW-1003">Cell membrane</keyword>
<dbReference type="InterPro" id="IPR051447">
    <property type="entry name" value="Lipoprotein-release_system"/>
</dbReference>
<dbReference type="PANTHER" id="PTHR30489:SF0">
    <property type="entry name" value="LIPOPROTEIN-RELEASING SYSTEM TRANSMEMBRANE PROTEIN LOLE"/>
    <property type="match status" value="1"/>
</dbReference>
<dbReference type="AlphaFoldDB" id="A0A4R7YZR0"/>
<proteinExistence type="inferred from homology"/>
<name>A0A4R7YZR0_9FIRM</name>
<evidence type="ECO:0000259" key="9">
    <source>
        <dbReference type="Pfam" id="PF12704"/>
    </source>
</evidence>
<feature type="transmembrane region" description="Helical" evidence="7">
    <location>
        <begin position="374"/>
        <end position="400"/>
    </location>
</feature>
<dbReference type="GO" id="GO:0098797">
    <property type="term" value="C:plasma membrane protein complex"/>
    <property type="evidence" value="ECO:0007669"/>
    <property type="project" value="TreeGrafter"/>
</dbReference>
<feature type="transmembrane region" description="Helical" evidence="7">
    <location>
        <begin position="314"/>
        <end position="342"/>
    </location>
</feature>
<keyword evidence="6 7" id="KW-0472">Membrane</keyword>
<dbReference type="GO" id="GO:0044874">
    <property type="term" value="P:lipoprotein localization to outer membrane"/>
    <property type="evidence" value="ECO:0007669"/>
    <property type="project" value="TreeGrafter"/>
</dbReference>
<gene>
    <name evidence="10" type="ORF">C8C77_11363</name>
</gene>
<organism evidence="10 11">
    <name type="scientific">Halanaerobium saccharolyticum</name>
    <dbReference type="NCBI Taxonomy" id="43595"/>
    <lineage>
        <taxon>Bacteria</taxon>
        <taxon>Bacillati</taxon>
        <taxon>Bacillota</taxon>
        <taxon>Clostridia</taxon>
        <taxon>Halanaerobiales</taxon>
        <taxon>Halanaerobiaceae</taxon>
        <taxon>Halanaerobium</taxon>
    </lineage>
</organism>
<comment type="similarity">
    <text evidence="2">Belongs to the ABC-4 integral membrane protein family. LolC/E subfamily.</text>
</comment>
<keyword evidence="5 7" id="KW-1133">Transmembrane helix</keyword>
<dbReference type="Proteomes" id="UP000294697">
    <property type="component" value="Unassembled WGS sequence"/>
</dbReference>
<dbReference type="OrthoDB" id="9809768at2"/>
<comment type="subcellular location">
    <subcellularLocation>
        <location evidence="1">Cell membrane</location>
        <topology evidence="1">Multi-pass membrane protein</topology>
    </subcellularLocation>
</comment>
<evidence type="ECO:0000256" key="2">
    <source>
        <dbReference type="ARBA" id="ARBA00005236"/>
    </source>
</evidence>
<dbReference type="InterPro" id="IPR025857">
    <property type="entry name" value="MacB_PCD"/>
</dbReference>
<comment type="caution">
    <text evidence="10">The sequence shown here is derived from an EMBL/GenBank/DDBJ whole genome shotgun (WGS) entry which is preliminary data.</text>
</comment>
<dbReference type="Pfam" id="PF02687">
    <property type="entry name" value="FtsX"/>
    <property type="match status" value="1"/>
</dbReference>
<feature type="transmembrane region" description="Helical" evidence="7">
    <location>
        <begin position="20"/>
        <end position="42"/>
    </location>
</feature>
<dbReference type="EMBL" id="SODA01000013">
    <property type="protein sequence ID" value="TDW03094.1"/>
    <property type="molecule type" value="Genomic_DNA"/>
</dbReference>
<evidence type="ECO:0000256" key="7">
    <source>
        <dbReference type="SAM" id="Phobius"/>
    </source>
</evidence>
<dbReference type="InterPro" id="IPR003838">
    <property type="entry name" value="ABC3_permease_C"/>
</dbReference>